<accession>A0AAV1LYE8</accession>
<keyword evidence="4 5" id="KW-0238">DNA-binding</keyword>
<gene>
    <name evidence="7" type="ORF">PARMNEM_LOCUS18097</name>
</gene>
<dbReference type="EMBL" id="CAVLGL010000104">
    <property type="protein sequence ID" value="CAK1599194.1"/>
    <property type="molecule type" value="Genomic_DNA"/>
</dbReference>
<feature type="domain" description="THAP-type" evidence="6">
    <location>
        <begin position="1"/>
        <end position="95"/>
    </location>
</feature>
<evidence type="ECO:0000256" key="5">
    <source>
        <dbReference type="PROSITE-ProRule" id="PRU00309"/>
    </source>
</evidence>
<evidence type="ECO:0000256" key="1">
    <source>
        <dbReference type="ARBA" id="ARBA00022723"/>
    </source>
</evidence>
<protein>
    <recommendedName>
        <fullName evidence="6">THAP-type domain-containing protein</fullName>
    </recommendedName>
</protein>
<evidence type="ECO:0000256" key="4">
    <source>
        <dbReference type="ARBA" id="ARBA00023125"/>
    </source>
</evidence>
<dbReference type="Proteomes" id="UP001314205">
    <property type="component" value="Unassembled WGS sequence"/>
</dbReference>
<evidence type="ECO:0000313" key="7">
    <source>
        <dbReference type="EMBL" id="CAK1599194.1"/>
    </source>
</evidence>
<evidence type="ECO:0000259" key="6">
    <source>
        <dbReference type="PROSITE" id="PS50950"/>
    </source>
</evidence>
<dbReference type="GO" id="GO:0003677">
    <property type="term" value="F:DNA binding"/>
    <property type="evidence" value="ECO:0007669"/>
    <property type="project" value="UniProtKB-UniRule"/>
</dbReference>
<proteinExistence type="predicted"/>
<evidence type="ECO:0000256" key="3">
    <source>
        <dbReference type="ARBA" id="ARBA00022833"/>
    </source>
</evidence>
<dbReference type="SUPFAM" id="SSF57716">
    <property type="entry name" value="Glucocorticoid receptor-like (DNA-binding domain)"/>
    <property type="match status" value="1"/>
</dbReference>
<keyword evidence="2 5" id="KW-0863">Zinc-finger</keyword>
<dbReference type="InterPro" id="IPR006612">
    <property type="entry name" value="THAP_Znf"/>
</dbReference>
<organism evidence="7 8">
    <name type="scientific">Parnassius mnemosyne</name>
    <name type="common">clouded apollo</name>
    <dbReference type="NCBI Taxonomy" id="213953"/>
    <lineage>
        <taxon>Eukaryota</taxon>
        <taxon>Metazoa</taxon>
        <taxon>Ecdysozoa</taxon>
        <taxon>Arthropoda</taxon>
        <taxon>Hexapoda</taxon>
        <taxon>Insecta</taxon>
        <taxon>Pterygota</taxon>
        <taxon>Neoptera</taxon>
        <taxon>Endopterygota</taxon>
        <taxon>Lepidoptera</taxon>
        <taxon>Glossata</taxon>
        <taxon>Ditrysia</taxon>
        <taxon>Papilionoidea</taxon>
        <taxon>Papilionidae</taxon>
        <taxon>Parnassiinae</taxon>
        <taxon>Parnassini</taxon>
        <taxon>Parnassius</taxon>
        <taxon>Driopa</taxon>
    </lineage>
</organism>
<reference evidence="7 8" key="1">
    <citation type="submission" date="2023-11" db="EMBL/GenBank/DDBJ databases">
        <authorList>
            <person name="Hedman E."/>
            <person name="Englund M."/>
            <person name="Stromberg M."/>
            <person name="Nyberg Akerstrom W."/>
            <person name="Nylinder S."/>
            <person name="Jareborg N."/>
            <person name="Kallberg Y."/>
            <person name="Kronander E."/>
        </authorList>
    </citation>
    <scope>NUCLEOTIDE SEQUENCE [LARGE SCALE GENOMIC DNA]</scope>
</reference>
<dbReference type="PROSITE" id="PS50950">
    <property type="entry name" value="ZF_THAP"/>
    <property type="match status" value="1"/>
</dbReference>
<comment type="caution">
    <text evidence="7">The sequence shown here is derived from an EMBL/GenBank/DDBJ whole genome shotgun (WGS) entry which is preliminary data.</text>
</comment>
<keyword evidence="3" id="KW-0862">Zinc</keyword>
<name>A0AAV1LYE8_9NEOP</name>
<evidence type="ECO:0000256" key="2">
    <source>
        <dbReference type="ARBA" id="ARBA00022771"/>
    </source>
</evidence>
<sequence length="130" mass="14943">MADKENRRKCFKCGRSPAVDNIKLFRFPKPAVKNILRCTLWAKYLFPAEEQYTSLAFQEKLHNEHRMLCEKHFNDGDFTDASKKKLLRTAVPYDTDKVSIIFPSYFVESQAGPSQFVAAKPQAGSSKIQH</sequence>
<evidence type="ECO:0000313" key="8">
    <source>
        <dbReference type="Proteomes" id="UP001314205"/>
    </source>
</evidence>
<keyword evidence="1" id="KW-0479">Metal-binding</keyword>
<dbReference type="GO" id="GO:0008270">
    <property type="term" value="F:zinc ion binding"/>
    <property type="evidence" value="ECO:0007669"/>
    <property type="project" value="UniProtKB-KW"/>
</dbReference>
<dbReference type="Pfam" id="PF05485">
    <property type="entry name" value="THAP"/>
    <property type="match status" value="1"/>
</dbReference>
<keyword evidence="8" id="KW-1185">Reference proteome</keyword>
<dbReference type="AlphaFoldDB" id="A0AAV1LYE8"/>